<dbReference type="EMBL" id="MU128952">
    <property type="protein sequence ID" value="KAF9515211.1"/>
    <property type="molecule type" value="Genomic_DNA"/>
</dbReference>
<dbReference type="GO" id="GO:0098552">
    <property type="term" value="C:side of membrane"/>
    <property type="evidence" value="ECO:0007669"/>
    <property type="project" value="UniProtKB-KW"/>
</dbReference>
<keyword evidence="11" id="KW-0624">Polysaccharide degradation</keyword>
<dbReference type="GO" id="GO:0000272">
    <property type="term" value="P:polysaccharide catabolic process"/>
    <property type="evidence" value="ECO:0007669"/>
    <property type="project" value="UniProtKB-KW"/>
</dbReference>
<keyword evidence="3" id="KW-1003">Cell membrane</keyword>
<gene>
    <name evidence="17" type="ORF">BS47DRAFT_1342114</name>
</gene>
<dbReference type="InterPro" id="IPR002509">
    <property type="entry name" value="NODB_dom"/>
</dbReference>
<comment type="subcellular location">
    <subcellularLocation>
        <location evidence="2">Cell membrane</location>
        <topology evidence="2">Lipid-anchor</topology>
        <topology evidence="2">GPI-anchor</topology>
    </subcellularLocation>
</comment>
<accession>A0A9P6DUC3</accession>
<sequence length="412" mass="43602">MMLLSFLALSALSLGDAASIPPIAQGPRGGWYHEPGHPVTRLFQRGTPNPPHGLQTILDAFSGPFPPPNIPQSWIAALNASMAAGKIPNIPVTTMAGNGLPAYPNKLNPSDPSVCSTTYGCYAPGDLWNAPNGTVGLSFDDGPLPTSPPLYTFLKSNNLHATHFFIGVNILHNPNVFLQAFQDNQDHIAVHTYTHPYMTTKSNLDVLAELGYTSQIIADSTGGLVPKYWRPPYGDADNRVRAIAKEVFGLTTVIWNQDSADWELSGSGISLATVEASLKSWWSGPKSPGLIVLEHELSTGSVQAFIDTYPVLKANGWNIGTIPDVSLDPSKAWYQNAFNDTSPATSQTIIPGTGSPVPPGATPPGPSSTSLTSSISTSTSSSTPKNKSSASRLVQSSAYILVTIAGALVIML</sequence>
<evidence type="ECO:0000256" key="10">
    <source>
        <dbReference type="ARBA" id="ARBA00023316"/>
    </source>
</evidence>
<keyword evidence="4" id="KW-0336">GPI-anchor</keyword>
<proteinExistence type="predicted"/>
<evidence type="ECO:0000256" key="2">
    <source>
        <dbReference type="ARBA" id="ARBA00004609"/>
    </source>
</evidence>
<evidence type="ECO:0000256" key="1">
    <source>
        <dbReference type="ARBA" id="ARBA00001941"/>
    </source>
</evidence>
<dbReference type="PANTHER" id="PTHR10587">
    <property type="entry name" value="GLYCOSYL TRANSFERASE-RELATED"/>
    <property type="match status" value="1"/>
</dbReference>
<evidence type="ECO:0000313" key="17">
    <source>
        <dbReference type="EMBL" id="KAF9515211.1"/>
    </source>
</evidence>
<reference evidence="17" key="1">
    <citation type="journal article" date="2020" name="Nat. Commun.">
        <title>Large-scale genome sequencing of mycorrhizal fungi provides insights into the early evolution of symbiotic traits.</title>
        <authorList>
            <person name="Miyauchi S."/>
            <person name="Kiss E."/>
            <person name="Kuo A."/>
            <person name="Drula E."/>
            <person name="Kohler A."/>
            <person name="Sanchez-Garcia M."/>
            <person name="Morin E."/>
            <person name="Andreopoulos B."/>
            <person name="Barry K.W."/>
            <person name="Bonito G."/>
            <person name="Buee M."/>
            <person name="Carver A."/>
            <person name="Chen C."/>
            <person name="Cichocki N."/>
            <person name="Clum A."/>
            <person name="Culley D."/>
            <person name="Crous P.W."/>
            <person name="Fauchery L."/>
            <person name="Girlanda M."/>
            <person name="Hayes R.D."/>
            <person name="Keri Z."/>
            <person name="LaButti K."/>
            <person name="Lipzen A."/>
            <person name="Lombard V."/>
            <person name="Magnuson J."/>
            <person name="Maillard F."/>
            <person name="Murat C."/>
            <person name="Nolan M."/>
            <person name="Ohm R.A."/>
            <person name="Pangilinan J."/>
            <person name="Pereira M.F."/>
            <person name="Perotto S."/>
            <person name="Peter M."/>
            <person name="Pfister S."/>
            <person name="Riley R."/>
            <person name="Sitrit Y."/>
            <person name="Stielow J.B."/>
            <person name="Szollosi G."/>
            <person name="Zifcakova L."/>
            <person name="Stursova M."/>
            <person name="Spatafora J.W."/>
            <person name="Tedersoo L."/>
            <person name="Vaario L.M."/>
            <person name="Yamada A."/>
            <person name="Yan M."/>
            <person name="Wang P."/>
            <person name="Xu J."/>
            <person name="Bruns T."/>
            <person name="Baldrian P."/>
            <person name="Vilgalys R."/>
            <person name="Dunand C."/>
            <person name="Henrissat B."/>
            <person name="Grigoriev I.V."/>
            <person name="Hibbett D."/>
            <person name="Nagy L.G."/>
            <person name="Martin F.M."/>
        </authorList>
    </citation>
    <scope>NUCLEOTIDE SEQUENCE</scope>
    <source>
        <strain evidence="17">UP504</strain>
    </source>
</reference>
<feature type="signal peptide" evidence="15">
    <location>
        <begin position="1"/>
        <end position="17"/>
    </location>
</feature>
<keyword evidence="9" id="KW-0449">Lipoprotein</keyword>
<protein>
    <recommendedName>
        <fullName evidence="12">chitin deacetylase</fullName>
        <ecNumber evidence="12">3.5.1.41</ecNumber>
    </recommendedName>
</protein>
<keyword evidence="18" id="KW-1185">Reference proteome</keyword>
<evidence type="ECO:0000256" key="6">
    <source>
        <dbReference type="ARBA" id="ARBA00023136"/>
    </source>
</evidence>
<feature type="region of interest" description="Disordered" evidence="14">
    <location>
        <begin position="343"/>
        <end position="388"/>
    </location>
</feature>
<keyword evidence="8" id="KW-0170">Cobalt</keyword>
<dbReference type="SUPFAM" id="SSF88713">
    <property type="entry name" value="Glycoside hydrolase/deacetylase"/>
    <property type="match status" value="1"/>
</dbReference>
<dbReference type="PROSITE" id="PS51677">
    <property type="entry name" value="NODB"/>
    <property type="match status" value="1"/>
</dbReference>
<evidence type="ECO:0000256" key="5">
    <source>
        <dbReference type="ARBA" id="ARBA00023024"/>
    </source>
</evidence>
<evidence type="ECO:0000256" key="4">
    <source>
        <dbReference type="ARBA" id="ARBA00022622"/>
    </source>
</evidence>
<dbReference type="InterPro" id="IPR050248">
    <property type="entry name" value="Polysacc_deacetylase_ArnD"/>
</dbReference>
<keyword evidence="5" id="KW-0146">Chitin degradation</keyword>
<comment type="catalytic activity">
    <reaction evidence="13">
        <text>[(1-&gt;4)-N-acetyl-beta-D-glucosaminyl](n) + n H2O = chitosan + n acetate</text>
        <dbReference type="Rhea" id="RHEA:10464"/>
        <dbReference type="Rhea" id="RHEA-COMP:9593"/>
        <dbReference type="Rhea" id="RHEA-COMP:9597"/>
        <dbReference type="ChEBI" id="CHEBI:15377"/>
        <dbReference type="ChEBI" id="CHEBI:17029"/>
        <dbReference type="ChEBI" id="CHEBI:30089"/>
        <dbReference type="ChEBI" id="CHEBI:57704"/>
        <dbReference type="EC" id="3.5.1.41"/>
    </reaction>
    <physiologicalReaction direction="left-to-right" evidence="13">
        <dbReference type="Rhea" id="RHEA:10465"/>
    </physiologicalReaction>
</comment>
<comment type="caution">
    <text evidence="17">The sequence shown here is derived from an EMBL/GenBank/DDBJ whole genome shotgun (WGS) entry which is preliminary data.</text>
</comment>
<evidence type="ECO:0000256" key="14">
    <source>
        <dbReference type="SAM" id="MobiDB-lite"/>
    </source>
</evidence>
<evidence type="ECO:0000256" key="9">
    <source>
        <dbReference type="ARBA" id="ARBA00023288"/>
    </source>
</evidence>
<dbReference type="Pfam" id="PF01522">
    <property type="entry name" value="Polysacc_deac_1"/>
    <property type="match status" value="1"/>
</dbReference>
<evidence type="ECO:0000313" key="18">
    <source>
        <dbReference type="Proteomes" id="UP000886523"/>
    </source>
</evidence>
<dbReference type="OrthoDB" id="407355at2759"/>
<evidence type="ECO:0000259" key="16">
    <source>
        <dbReference type="PROSITE" id="PS51677"/>
    </source>
</evidence>
<comment type="cofactor">
    <cofactor evidence="1">
        <name>Co(2+)</name>
        <dbReference type="ChEBI" id="CHEBI:48828"/>
    </cofactor>
</comment>
<feature type="domain" description="NodB homology" evidence="16">
    <location>
        <begin position="133"/>
        <end position="320"/>
    </location>
</feature>
<dbReference type="Proteomes" id="UP000886523">
    <property type="component" value="Unassembled WGS sequence"/>
</dbReference>
<evidence type="ECO:0000256" key="12">
    <source>
        <dbReference type="ARBA" id="ARBA00024056"/>
    </source>
</evidence>
<keyword evidence="6" id="KW-0472">Membrane</keyword>
<keyword evidence="10" id="KW-0961">Cell wall biogenesis/degradation</keyword>
<dbReference type="PANTHER" id="PTHR10587:SF135">
    <property type="entry name" value="CHITIN DEACETYLASE 3"/>
    <property type="match status" value="1"/>
</dbReference>
<keyword evidence="4" id="KW-0325">Glycoprotein</keyword>
<evidence type="ECO:0000256" key="8">
    <source>
        <dbReference type="ARBA" id="ARBA00023285"/>
    </source>
</evidence>
<evidence type="ECO:0000256" key="7">
    <source>
        <dbReference type="ARBA" id="ARBA00023277"/>
    </source>
</evidence>
<keyword evidence="15" id="KW-0732">Signal</keyword>
<feature type="compositionally biased region" description="Pro residues" evidence="14">
    <location>
        <begin position="356"/>
        <end position="366"/>
    </location>
</feature>
<dbReference type="GO" id="GO:0009272">
    <property type="term" value="P:fungal-type cell wall biogenesis"/>
    <property type="evidence" value="ECO:0007669"/>
    <property type="project" value="UniProtKB-ARBA"/>
</dbReference>
<dbReference type="GO" id="GO:0006032">
    <property type="term" value="P:chitin catabolic process"/>
    <property type="evidence" value="ECO:0007669"/>
    <property type="project" value="UniProtKB-KW"/>
</dbReference>
<evidence type="ECO:0000256" key="3">
    <source>
        <dbReference type="ARBA" id="ARBA00022475"/>
    </source>
</evidence>
<evidence type="ECO:0000256" key="11">
    <source>
        <dbReference type="ARBA" id="ARBA00023326"/>
    </source>
</evidence>
<evidence type="ECO:0000256" key="13">
    <source>
        <dbReference type="ARBA" id="ARBA00048494"/>
    </source>
</evidence>
<feature type="chain" id="PRO_5040165483" description="chitin deacetylase" evidence="15">
    <location>
        <begin position="18"/>
        <end position="412"/>
    </location>
</feature>
<dbReference type="InterPro" id="IPR011330">
    <property type="entry name" value="Glyco_hydro/deAcase_b/a-brl"/>
</dbReference>
<dbReference type="GO" id="GO:0004099">
    <property type="term" value="F:chitin deacetylase activity"/>
    <property type="evidence" value="ECO:0007669"/>
    <property type="project" value="UniProtKB-EC"/>
</dbReference>
<organism evidence="17 18">
    <name type="scientific">Hydnum rufescens UP504</name>
    <dbReference type="NCBI Taxonomy" id="1448309"/>
    <lineage>
        <taxon>Eukaryota</taxon>
        <taxon>Fungi</taxon>
        <taxon>Dikarya</taxon>
        <taxon>Basidiomycota</taxon>
        <taxon>Agaricomycotina</taxon>
        <taxon>Agaricomycetes</taxon>
        <taxon>Cantharellales</taxon>
        <taxon>Hydnaceae</taxon>
        <taxon>Hydnum</taxon>
    </lineage>
</organism>
<dbReference type="GO" id="GO:0005886">
    <property type="term" value="C:plasma membrane"/>
    <property type="evidence" value="ECO:0007669"/>
    <property type="project" value="UniProtKB-SubCell"/>
</dbReference>
<dbReference type="AlphaFoldDB" id="A0A9P6DUC3"/>
<dbReference type="GO" id="GO:0071555">
    <property type="term" value="P:cell wall organization"/>
    <property type="evidence" value="ECO:0007669"/>
    <property type="project" value="UniProtKB-KW"/>
</dbReference>
<dbReference type="Gene3D" id="3.20.20.370">
    <property type="entry name" value="Glycoside hydrolase/deacetylase"/>
    <property type="match status" value="1"/>
</dbReference>
<feature type="compositionally biased region" description="Low complexity" evidence="14">
    <location>
        <begin position="367"/>
        <end position="388"/>
    </location>
</feature>
<dbReference type="EC" id="3.5.1.41" evidence="12"/>
<keyword evidence="7" id="KW-0119">Carbohydrate metabolism</keyword>
<evidence type="ECO:0000256" key="15">
    <source>
        <dbReference type="SAM" id="SignalP"/>
    </source>
</evidence>
<name>A0A9P6DUC3_9AGAM</name>